<accession>A0ABW5YBK3</accession>
<dbReference type="Proteomes" id="UP001597557">
    <property type="component" value="Unassembled WGS sequence"/>
</dbReference>
<keyword evidence="2" id="KW-1185">Reference proteome</keyword>
<proteinExistence type="predicted"/>
<dbReference type="EMBL" id="JBHUPD010000002">
    <property type="protein sequence ID" value="MFD2872650.1"/>
    <property type="molecule type" value="Genomic_DNA"/>
</dbReference>
<sequence>MKTLAEFKQTLNLDEPVSGLSDQLKSLWFDGKGDWHKAHNQVDHLTDQSSAWVHAYLHRKEGDIWNADYWYSRARQSRPNVSLEREWERLVVHFLDNDRLGLTRV</sequence>
<protein>
    <submittedName>
        <fullName evidence="1">Uncharacterized protein</fullName>
    </submittedName>
</protein>
<dbReference type="RefSeq" id="WP_377184545.1">
    <property type="nucleotide sequence ID" value="NZ_JBHUPD010000002.1"/>
</dbReference>
<gene>
    <name evidence="1" type="ORF">ACFS5N_09235</name>
</gene>
<organism evidence="1 2">
    <name type="scientific">Mucilaginibacter ximonensis</name>
    <dbReference type="NCBI Taxonomy" id="538021"/>
    <lineage>
        <taxon>Bacteria</taxon>
        <taxon>Pseudomonadati</taxon>
        <taxon>Bacteroidota</taxon>
        <taxon>Sphingobacteriia</taxon>
        <taxon>Sphingobacteriales</taxon>
        <taxon>Sphingobacteriaceae</taxon>
        <taxon>Mucilaginibacter</taxon>
    </lineage>
</organism>
<comment type="caution">
    <text evidence="1">The sequence shown here is derived from an EMBL/GenBank/DDBJ whole genome shotgun (WGS) entry which is preliminary data.</text>
</comment>
<evidence type="ECO:0000313" key="1">
    <source>
        <dbReference type="EMBL" id="MFD2872650.1"/>
    </source>
</evidence>
<reference evidence="2" key="1">
    <citation type="journal article" date="2019" name="Int. J. Syst. Evol. Microbiol.">
        <title>The Global Catalogue of Microorganisms (GCM) 10K type strain sequencing project: providing services to taxonomists for standard genome sequencing and annotation.</title>
        <authorList>
            <consortium name="The Broad Institute Genomics Platform"/>
            <consortium name="The Broad Institute Genome Sequencing Center for Infectious Disease"/>
            <person name="Wu L."/>
            <person name="Ma J."/>
        </authorList>
    </citation>
    <scope>NUCLEOTIDE SEQUENCE [LARGE SCALE GENOMIC DNA]</scope>
    <source>
        <strain evidence="2">KCTC 22437</strain>
    </source>
</reference>
<evidence type="ECO:0000313" key="2">
    <source>
        <dbReference type="Proteomes" id="UP001597557"/>
    </source>
</evidence>
<name>A0ABW5YBK3_9SPHI</name>